<comment type="caution">
    <text evidence="4">The sequence shown here is derived from an EMBL/GenBank/DDBJ whole genome shotgun (WGS) entry which is preliminary data.</text>
</comment>
<dbReference type="Pfam" id="PF00440">
    <property type="entry name" value="TetR_N"/>
    <property type="match status" value="1"/>
</dbReference>
<keyword evidence="5" id="KW-1185">Reference proteome</keyword>
<dbReference type="GO" id="GO:0003677">
    <property type="term" value="F:DNA binding"/>
    <property type="evidence" value="ECO:0007669"/>
    <property type="project" value="UniProtKB-UniRule"/>
</dbReference>
<dbReference type="Proteomes" id="UP000018291">
    <property type="component" value="Unassembled WGS sequence"/>
</dbReference>
<dbReference type="RefSeq" id="WP_012223682.1">
    <property type="nucleotide sequence ID" value="NZ_HG422565.1"/>
</dbReference>
<dbReference type="PROSITE" id="PS50977">
    <property type="entry name" value="HTH_TETR_2"/>
    <property type="match status" value="1"/>
</dbReference>
<dbReference type="PANTHER" id="PTHR43479:SF7">
    <property type="entry name" value="TETR-FAMILY TRANSCRIPTIONAL REGULATOR"/>
    <property type="match status" value="1"/>
</dbReference>
<reference evidence="4 5" key="1">
    <citation type="journal article" date="2013" name="ISME J.">
        <title>Metabolic model for the filamentous 'Candidatus Microthrix parvicella' based on genomic and metagenomic analyses.</title>
        <authorList>
            <person name="Jon McIlroy S."/>
            <person name="Kristiansen R."/>
            <person name="Albertsen M."/>
            <person name="Michael Karst S."/>
            <person name="Rossetti S."/>
            <person name="Lund Nielsen J."/>
            <person name="Tandoi V."/>
            <person name="James Seviour R."/>
            <person name="Nielsen P.H."/>
        </authorList>
    </citation>
    <scope>NUCLEOTIDE SEQUENCE [LARGE SCALE GENOMIC DNA]</scope>
    <source>
        <strain evidence="4 5">RN1</strain>
    </source>
</reference>
<feature type="domain" description="HTH tetR-type" evidence="3">
    <location>
        <begin position="17"/>
        <end position="77"/>
    </location>
</feature>
<dbReference type="Gene3D" id="1.10.357.10">
    <property type="entry name" value="Tetracycline Repressor, domain 2"/>
    <property type="match status" value="1"/>
</dbReference>
<feature type="DNA-binding region" description="H-T-H motif" evidence="2">
    <location>
        <begin position="40"/>
        <end position="59"/>
    </location>
</feature>
<dbReference type="EMBL" id="CANL01000003">
    <property type="protein sequence ID" value="CCM62347.1"/>
    <property type="molecule type" value="Genomic_DNA"/>
</dbReference>
<protein>
    <recommendedName>
        <fullName evidence="3">HTH tetR-type domain-containing protein</fullName>
    </recommendedName>
</protein>
<dbReference type="InterPro" id="IPR039532">
    <property type="entry name" value="TetR_C_Firmicutes"/>
</dbReference>
<evidence type="ECO:0000256" key="1">
    <source>
        <dbReference type="ARBA" id="ARBA00023125"/>
    </source>
</evidence>
<dbReference type="Pfam" id="PF14278">
    <property type="entry name" value="TetR_C_8"/>
    <property type="match status" value="1"/>
</dbReference>
<dbReference type="AlphaFoldDB" id="R4Z184"/>
<dbReference type="STRING" id="1229780.BN381_110013"/>
<dbReference type="eggNOG" id="COG1309">
    <property type="taxonomic scope" value="Bacteria"/>
</dbReference>
<proteinExistence type="predicted"/>
<keyword evidence="1 2" id="KW-0238">DNA-binding</keyword>
<name>R4Z184_9ACTN</name>
<organism evidence="4 5">
    <name type="scientific">Candidatus Neomicrothrix parvicella RN1</name>
    <dbReference type="NCBI Taxonomy" id="1229780"/>
    <lineage>
        <taxon>Bacteria</taxon>
        <taxon>Bacillati</taxon>
        <taxon>Actinomycetota</taxon>
        <taxon>Acidimicrobiia</taxon>
        <taxon>Acidimicrobiales</taxon>
        <taxon>Microthrixaceae</taxon>
        <taxon>Candidatus Neomicrothrix</taxon>
    </lineage>
</organism>
<evidence type="ECO:0000313" key="4">
    <source>
        <dbReference type="EMBL" id="CCM62347.1"/>
    </source>
</evidence>
<evidence type="ECO:0000259" key="3">
    <source>
        <dbReference type="PROSITE" id="PS50977"/>
    </source>
</evidence>
<dbReference type="PANTHER" id="PTHR43479">
    <property type="entry name" value="ACREF/ENVCD OPERON REPRESSOR-RELATED"/>
    <property type="match status" value="1"/>
</dbReference>
<dbReference type="InterPro" id="IPR009057">
    <property type="entry name" value="Homeodomain-like_sf"/>
</dbReference>
<dbReference type="OrthoDB" id="3193022at2"/>
<dbReference type="InterPro" id="IPR050624">
    <property type="entry name" value="HTH-type_Tx_Regulator"/>
</dbReference>
<dbReference type="SUPFAM" id="SSF46689">
    <property type="entry name" value="Homeodomain-like"/>
    <property type="match status" value="1"/>
</dbReference>
<gene>
    <name evidence="4" type="ORF">BN381_110013</name>
</gene>
<dbReference type="InterPro" id="IPR001647">
    <property type="entry name" value="HTH_TetR"/>
</dbReference>
<evidence type="ECO:0000313" key="5">
    <source>
        <dbReference type="Proteomes" id="UP000018291"/>
    </source>
</evidence>
<sequence>MQGNATAHVRPSDPRAIRTRTKLMAALVDLATRKDLDEISIGELTAAAGVNRATFYLHYSDKEGLLLDAVRALTDEISVGAAAASGKDFADPDRAPLHTLAFFAELDRSAALYRRVLGPAGSPAVQASLHDGLRRAITDEIMHRSADRTIDERSTERSAAFLTGGVIAAAIAWLDDDKRAPATAEAAAVWRMVLASSAALQGQTTPGDRQHVTALDQPITPRSLNARPT</sequence>
<accession>R4Z184</accession>
<evidence type="ECO:0000256" key="2">
    <source>
        <dbReference type="PROSITE-ProRule" id="PRU00335"/>
    </source>
</evidence>
<dbReference type="HOGENOM" id="CLU_087539_3_1_11"/>